<dbReference type="Pfam" id="PF00083">
    <property type="entry name" value="Sugar_tr"/>
    <property type="match status" value="1"/>
</dbReference>
<dbReference type="InterPro" id="IPR020846">
    <property type="entry name" value="MFS_dom"/>
</dbReference>
<feature type="domain" description="Major facilitator superfamily (MFS) profile" evidence="11">
    <location>
        <begin position="18"/>
        <end position="466"/>
    </location>
</feature>
<dbReference type="PROSITE" id="PS50850">
    <property type="entry name" value="MFS"/>
    <property type="match status" value="1"/>
</dbReference>
<sequence>MSNGLMKKLRENPMAIVVSAFAAFGGFLYGYDTGTISGIIDMPFFLEKYGYLQNNATATYALQSSDKSLIVSILSAGTFVGALLGYPSSDFLGRRWGLILACLIFSIGVAFQVAATATPLFVVGRVVAGLGVGIISCIVPMYQSECAPKWIRGAIVSGYQWFITIGLLIAAIANNGTKDIMSYNCYRIPLGIQFIWAAILAGGMFILPESPRYLILKGHVEQATKSQARLASKSVDHPDVIKDVEELVANTELMKQYGSTSYLDCFKMGPQKNLIRTLVGIFLQAWQQLTGINFIFYYGTSFFHSSGISQPFLITIATNVVNVGMTIPGILLMDKLGRRKILIIGAAGMLVCEYLIAIIGTIVGQSNEAAQKTLIAFVCIYIAFFAATWGPAAWVVTGEIYPISIRAKCMSFSSASNWLFNFALGYATPYMVDEDKGNMGSKVFFVWGSTCLGCLLFAIFCIWETKGLSLEQVNYLVRNSSPIRSAKLNRQLRSGEVIEKETNFVQLGQFPEMSSHTAVGISPKVTDNKHTDDKIKRASLDAVPDDTDRV</sequence>
<comment type="similarity">
    <text evidence="2 8">Belongs to the major facilitator superfamily. Sugar transporter (TC 2.A.1.1) family.</text>
</comment>
<feature type="transmembrane region" description="Helical" evidence="10">
    <location>
        <begin position="409"/>
        <end position="432"/>
    </location>
</feature>
<dbReference type="FunFam" id="1.20.1250.20:FF:000115">
    <property type="entry name" value="High-affinity glucose transporter"/>
    <property type="match status" value="1"/>
</dbReference>
<evidence type="ECO:0000256" key="1">
    <source>
        <dbReference type="ARBA" id="ARBA00004141"/>
    </source>
</evidence>
<dbReference type="PRINTS" id="PR00171">
    <property type="entry name" value="SUGRTRNSPORT"/>
</dbReference>
<keyword evidence="13" id="KW-1185">Reference proteome</keyword>
<dbReference type="InterPro" id="IPR050360">
    <property type="entry name" value="MFS_Sugar_Transporters"/>
</dbReference>
<feature type="transmembrane region" description="Helical" evidence="10">
    <location>
        <begin position="311"/>
        <end position="332"/>
    </location>
</feature>
<evidence type="ECO:0000313" key="12">
    <source>
        <dbReference type="EMBL" id="CAF1492669.1"/>
    </source>
</evidence>
<evidence type="ECO:0000313" key="13">
    <source>
        <dbReference type="Proteomes" id="UP000663828"/>
    </source>
</evidence>
<dbReference type="PROSITE" id="PS00217">
    <property type="entry name" value="SUGAR_TRANSPORT_2"/>
    <property type="match status" value="1"/>
</dbReference>
<comment type="caution">
    <text evidence="12">The sequence shown here is derived from an EMBL/GenBank/DDBJ whole genome shotgun (WGS) entry which is preliminary data.</text>
</comment>
<evidence type="ECO:0000256" key="9">
    <source>
        <dbReference type="SAM" id="MobiDB-lite"/>
    </source>
</evidence>
<organism evidence="12 13">
    <name type="scientific">Adineta ricciae</name>
    <name type="common">Rotifer</name>
    <dbReference type="NCBI Taxonomy" id="249248"/>
    <lineage>
        <taxon>Eukaryota</taxon>
        <taxon>Metazoa</taxon>
        <taxon>Spiralia</taxon>
        <taxon>Gnathifera</taxon>
        <taxon>Rotifera</taxon>
        <taxon>Eurotatoria</taxon>
        <taxon>Bdelloidea</taxon>
        <taxon>Adinetida</taxon>
        <taxon>Adinetidae</taxon>
        <taxon>Adineta</taxon>
    </lineage>
</organism>
<evidence type="ECO:0000256" key="2">
    <source>
        <dbReference type="ARBA" id="ARBA00010992"/>
    </source>
</evidence>
<dbReference type="SUPFAM" id="SSF103473">
    <property type="entry name" value="MFS general substrate transporter"/>
    <property type="match status" value="1"/>
</dbReference>
<evidence type="ECO:0000256" key="4">
    <source>
        <dbReference type="ARBA" id="ARBA00022692"/>
    </source>
</evidence>
<keyword evidence="4 10" id="KW-0812">Transmembrane</keyword>
<feature type="transmembrane region" description="Helical" evidence="10">
    <location>
        <begin position="69"/>
        <end position="86"/>
    </location>
</feature>
<feature type="compositionally biased region" description="Basic and acidic residues" evidence="9">
    <location>
        <begin position="526"/>
        <end position="539"/>
    </location>
</feature>
<dbReference type="InterPro" id="IPR005829">
    <property type="entry name" value="Sugar_transporter_CS"/>
</dbReference>
<dbReference type="EMBL" id="CAJNOR010004313">
    <property type="protein sequence ID" value="CAF1492669.1"/>
    <property type="molecule type" value="Genomic_DNA"/>
</dbReference>
<feature type="transmembrane region" description="Helical" evidence="10">
    <location>
        <begin position="374"/>
        <end position="397"/>
    </location>
</feature>
<keyword evidence="5 10" id="KW-1133">Transmembrane helix</keyword>
<keyword evidence="3 8" id="KW-0813">Transport</keyword>
<evidence type="ECO:0000259" key="11">
    <source>
        <dbReference type="PROSITE" id="PS50850"/>
    </source>
</evidence>
<evidence type="ECO:0000256" key="7">
    <source>
        <dbReference type="ARBA" id="ARBA00023180"/>
    </source>
</evidence>
<feature type="transmembrane region" description="Helical" evidence="10">
    <location>
        <begin position="121"/>
        <end position="142"/>
    </location>
</feature>
<evidence type="ECO:0000256" key="8">
    <source>
        <dbReference type="RuleBase" id="RU003346"/>
    </source>
</evidence>
<feature type="transmembrane region" description="Helical" evidence="10">
    <location>
        <begin position="341"/>
        <end position="362"/>
    </location>
</feature>
<dbReference type="GO" id="GO:0010255">
    <property type="term" value="P:glucose mediated signaling pathway"/>
    <property type="evidence" value="ECO:0007669"/>
    <property type="project" value="UniProtKB-ARBA"/>
</dbReference>
<feature type="transmembrane region" description="Helical" evidence="10">
    <location>
        <begin position="12"/>
        <end position="31"/>
    </location>
</feature>
<dbReference type="GO" id="GO:0005351">
    <property type="term" value="F:carbohydrate:proton symporter activity"/>
    <property type="evidence" value="ECO:0007669"/>
    <property type="project" value="TreeGrafter"/>
</dbReference>
<feature type="transmembrane region" description="Helical" evidence="10">
    <location>
        <begin position="186"/>
        <end position="207"/>
    </location>
</feature>
<dbReference type="GO" id="GO:0005886">
    <property type="term" value="C:plasma membrane"/>
    <property type="evidence" value="ECO:0007669"/>
    <property type="project" value="UniProtKB-ARBA"/>
</dbReference>
<protein>
    <recommendedName>
        <fullName evidence="11">Major facilitator superfamily (MFS) profile domain-containing protein</fullName>
    </recommendedName>
</protein>
<dbReference type="CDD" id="cd17356">
    <property type="entry name" value="MFS_HXT"/>
    <property type="match status" value="1"/>
</dbReference>
<proteinExistence type="inferred from homology"/>
<evidence type="ECO:0000256" key="10">
    <source>
        <dbReference type="SAM" id="Phobius"/>
    </source>
</evidence>
<dbReference type="PANTHER" id="PTHR48022">
    <property type="entry name" value="PLASTIDIC GLUCOSE TRANSPORTER 4"/>
    <property type="match status" value="1"/>
</dbReference>
<dbReference type="InterPro" id="IPR036259">
    <property type="entry name" value="MFS_trans_sf"/>
</dbReference>
<dbReference type="AlphaFoldDB" id="A0A815SNK9"/>
<feature type="transmembrane region" description="Helical" evidence="10">
    <location>
        <begin position="98"/>
        <end position="115"/>
    </location>
</feature>
<feature type="transmembrane region" description="Helical" evidence="10">
    <location>
        <begin position="277"/>
        <end position="299"/>
    </location>
</feature>
<evidence type="ECO:0000256" key="6">
    <source>
        <dbReference type="ARBA" id="ARBA00023136"/>
    </source>
</evidence>
<dbReference type="Gene3D" id="1.20.1250.20">
    <property type="entry name" value="MFS general substrate transporter like domains"/>
    <property type="match status" value="1"/>
</dbReference>
<dbReference type="InterPro" id="IPR003663">
    <property type="entry name" value="Sugar/inositol_transpt"/>
</dbReference>
<dbReference type="NCBIfam" id="TIGR00879">
    <property type="entry name" value="SP"/>
    <property type="match status" value="1"/>
</dbReference>
<dbReference type="GO" id="GO:0005536">
    <property type="term" value="F:D-glucose binding"/>
    <property type="evidence" value="ECO:0007669"/>
    <property type="project" value="UniProtKB-ARBA"/>
</dbReference>
<dbReference type="PROSITE" id="PS00216">
    <property type="entry name" value="SUGAR_TRANSPORT_1"/>
    <property type="match status" value="1"/>
</dbReference>
<gene>
    <name evidence="12" type="ORF">XAT740_LOCUS39178</name>
</gene>
<dbReference type="PANTHER" id="PTHR48022:SF17">
    <property type="entry name" value="HEXOSE TRANSPORTER"/>
    <property type="match status" value="1"/>
</dbReference>
<dbReference type="Proteomes" id="UP000663828">
    <property type="component" value="Unassembled WGS sequence"/>
</dbReference>
<reference evidence="12" key="1">
    <citation type="submission" date="2021-02" db="EMBL/GenBank/DDBJ databases">
        <authorList>
            <person name="Nowell W R."/>
        </authorList>
    </citation>
    <scope>NUCLEOTIDE SEQUENCE</scope>
</reference>
<evidence type="ECO:0000256" key="3">
    <source>
        <dbReference type="ARBA" id="ARBA00022448"/>
    </source>
</evidence>
<feature type="transmembrane region" description="Helical" evidence="10">
    <location>
        <begin position="154"/>
        <end position="174"/>
    </location>
</feature>
<keyword evidence="6 10" id="KW-0472">Membrane</keyword>
<feature type="region of interest" description="Disordered" evidence="9">
    <location>
        <begin position="521"/>
        <end position="550"/>
    </location>
</feature>
<dbReference type="InterPro" id="IPR005828">
    <property type="entry name" value="MFS_sugar_transport-like"/>
</dbReference>
<keyword evidence="7" id="KW-0325">Glycoprotein</keyword>
<feature type="transmembrane region" description="Helical" evidence="10">
    <location>
        <begin position="444"/>
        <end position="463"/>
    </location>
</feature>
<comment type="subcellular location">
    <subcellularLocation>
        <location evidence="1">Membrane</location>
        <topology evidence="1">Multi-pass membrane protein</topology>
    </subcellularLocation>
</comment>
<accession>A0A815SNK9</accession>
<evidence type="ECO:0000256" key="5">
    <source>
        <dbReference type="ARBA" id="ARBA00022989"/>
    </source>
</evidence>
<name>A0A815SNK9_ADIRI</name>